<dbReference type="Proteomes" id="UP000569732">
    <property type="component" value="Unassembled WGS sequence"/>
</dbReference>
<feature type="domain" description="DinB-like" evidence="5">
    <location>
        <begin position="19"/>
        <end position="156"/>
    </location>
</feature>
<dbReference type="InterPro" id="IPR005532">
    <property type="entry name" value="SUMF_dom"/>
</dbReference>
<protein>
    <submittedName>
        <fullName evidence="6">Ergothioneine biosynthesis protein EgtB</fullName>
    </submittedName>
</protein>
<keyword evidence="1" id="KW-0560">Oxidoreductase</keyword>
<dbReference type="SUPFAM" id="SSF109854">
    <property type="entry name" value="DinB/YfiT-like putative metalloenzymes"/>
    <property type="match status" value="1"/>
</dbReference>
<dbReference type="InterPro" id="IPR017806">
    <property type="entry name" value="EgtB"/>
</dbReference>
<sequence length="426" mass="50672">MTNKSAVAEKLGSYLEKYQTCRAHTWVLCEPLEQDDYNLQAIAETSPIKWHLAHTTWFFETFILAKLEDNFKPFHPAFHHLFNSYYNGVGKPFIRCNRHLLSRPTVDTVYSYREYVDEKIKNLLKHNSKLSDHQREWLLFRLALGIHHEQQHQELILTDLKYNFFQNPLLPRYQTKIPKINHNITNPPLRFIEFPGGKTTIGYEDKGFSFDNEKPHHEISLPSFSFANRLVLNHEYLEFIEDKGYQKPGLWLSDGWESICRSGINKPLYWFQKNHEWYEYTLYGSMPLSLESPVCHISYYEADAYARWAGHRLPTEQEWEFVAKRYSHLVDGSPHPPYHPLPQINNYEINHLFNHGWQWTLSAYLPYPKFKPFIDEVGEYNGKFMCNQMVLRGGSCLTPHDHIRPTYRNFFYPKDRWQMTGIRLAS</sequence>
<dbReference type="InterPro" id="IPR024775">
    <property type="entry name" value="DinB-like"/>
</dbReference>
<dbReference type="PANTHER" id="PTHR23150:SF36">
    <property type="entry name" value="HERCYNINE OXYGENASE"/>
    <property type="match status" value="1"/>
</dbReference>
<evidence type="ECO:0000259" key="4">
    <source>
        <dbReference type="Pfam" id="PF03781"/>
    </source>
</evidence>
<comment type="caution">
    <text evidence="6">The sequence shown here is derived from an EMBL/GenBank/DDBJ whole genome shotgun (WGS) entry which is preliminary data.</text>
</comment>
<keyword evidence="2" id="KW-0408">Iron</keyword>
<dbReference type="EMBL" id="JACCKB010000001">
    <property type="protein sequence ID" value="NYZ64568.1"/>
    <property type="molecule type" value="Genomic_DNA"/>
</dbReference>
<dbReference type="Pfam" id="PF03781">
    <property type="entry name" value="FGE-sulfatase"/>
    <property type="match status" value="1"/>
</dbReference>
<accession>A0A853I1E7</accession>
<dbReference type="SUPFAM" id="SSF56436">
    <property type="entry name" value="C-type lectin-like"/>
    <property type="match status" value="1"/>
</dbReference>
<dbReference type="GO" id="GO:0052699">
    <property type="term" value="P:ergothioneine biosynthetic process"/>
    <property type="evidence" value="ECO:0007669"/>
    <property type="project" value="InterPro"/>
</dbReference>
<dbReference type="AlphaFoldDB" id="A0A853I1E7"/>
<dbReference type="Pfam" id="PF12867">
    <property type="entry name" value="DinB_2"/>
    <property type="match status" value="1"/>
</dbReference>
<proteinExistence type="predicted"/>
<evidence type="ECO:0000259" key="5">
    <source>
        <dbReference type="Pfam" id="PF12867"/>
    </source>
</evidence>
<dbReference type="InterPro" id="IPR016187">
    <property type="entry name" value="CTDL_fold"/>
</dbReference>
<dbReference type="InterPro" id="IPR051043">
    <property type="entry name" value="Sulfatase_Mod_Factor_Kinase"/>
</dbReference>
<organism evidence="6 7">
    <name type="scientific">Spartinivicinus marinus</name>
    <dbReference type="NCBI Taxonomy" id="2994442"/>
    <lineage>
        <taxon>Bacteria</taxon>
        <taxon>Pseudomonadati</taxon>
        <taxon>Pseudomonadota</taxon>
        <taxon>Gammaproteobacteria</taxon>
        <taxon>Oceanospirillales</taxon>
        <taxon>Zooshikellaceae</taxon>
        <taxon>Spartinivicinus</taxon>
    </lineage>
</organism>
<feature type="domain" description="Sulfatase-modifying factor enzyme-like" evidence="4">
    <location>
        <begin position="191"/>
        <end position="323"/>
    </location>
</feature>
<dbReference type="RefSeq" id="WP_180566593.1">
    <property type="nucleotide sequence ID" value="NZ_JACCKB010000001.1"/>
</dbReference>
<dbReference type="InterPro" id="IPR034660">
    <property type="entry name" value="DinB/YfiT-like"/>
</dbReference>
<evidence type="ECO:0000256" key="1">
    <source>
        <dbReference type="ARBA" id="ARBA00023002"/>
    </source>
</evidence>
<evidence type="ECO:0000313" key="7">
    <source>
        <dbReference type="Proteomes" id="UP000569732"/>
    </source>
</evidence>
<keyword evidence="7" id="KW-1185">Reference proteome</keyword>
<evidence type="ECO:0000313" key="6">
    <source>
        <dbReference type="EMBL" id="NYZ64568.1"/>
    </source>
</evidence>
<reference evidence="6 7" key="1">
    <citation type="submission" date="2020-07" db="EMBL/GenBank/DDBJ databases">
        <title>Endozoicomonas sp. nov., isolated from sediment.</title>
        <authorList>
            <person name="Gu T."/>
        </authorList>
    </citation>
    <scope>NUCLEOTIDE SEQUENCE [LARGE SCALE GENOMIC DNA]</scope>
    <source>
        <strain evidence="6 7">SM1973</strain>
    </source>
</reference>
<evidence type="ECO:0000256" key="3">
    <source>
        <dbReference type="ARBA" id="ARBA00037882"/>
    </source>
</evidence>
<dbReference type="NCBIfam" id="TIGR03440">
    <property type="entry name" value="egtB_TIGR03440"/>
    <property type="match status" value="1"/>
</dbReference>
<comment type="pathway">
    <text evidence="3">Amino-acid biosynthesis; ergothioneine biosynthesis.</text>
</comment>
<dbReference type="InterPro" id="IPR042095">
    <property type="entry name" value="SUMF_sf"/>
</dbReference>
<dbReference type="PANTHER" id="PTHR23150">
    <property type="entry name" value="SULFATASE MODIFYING FACTOR 1, 2"/>
    <property type="match status" value="1"/>
</dbReference>
<name>A0A853I1E7_9GAMM</name>
<evidence type="ECO:0000256" key="2">
    <source>
        <dbReference type="ARBA" id="ARBA00023004"/>
    </source>
</evidence>
<dbReference type="Gene3D" id="3.90.1580.10">
    <property type="entry name" value="paralog of FGE (formylglycine-generating enzyme)"/>
    <property type="match status" value="2"/>
</dbReference>
<gene>
    <name evidence="6" type="ORF">H0A36_01020</name>
</gene>